<gene>
    <name evidence="1" type="ORF">OOU_Y34scaffold00865g2</name>
</gene>
<dbReference type="AlphaFoldDB" id="A0AA97PGL1"/>
<dbReference type="Proteomes" id="UP000011086">
    <property type="component" value="Unassembled WGS sequence"/>
</dbReference>
<feature type="non-terminal residue" evidence="1">
    <location>
        <position position="1"/>
    </location>
</feature>
<sequence>YPDILIVILGTQLDGLGRKASFNRSAEE</sequence>
<organism evidence="1">
    <name type="scientific">Pyricularia oryzae (strain Y34)</name>
    <name type="common">Rice blast fungus</name>
    <name type="synonym">Magnaporthe oryzae</name>
    <dbReference type="NCBI Taxonomy" id="1143189"/>
    <lineage>
        <taxon>Eukaryota</taxon>
        <taxon>Fungi</taxon>
        <taxon>Dikarya</taxon>
        <taxon>Ascomycota</taxon>
        <taxon>Pezizomycotina</taxon>
        <taxon>Sordariomycetes</taxon>
        <taxon>Sordariomycetidae</taxon>
        <taxon>Magnaporthales</taxon>
        <taxon>Pyriculariaceae</taxon>
        <taxon>Pyricularia</taxon>
    </lineage>
</organism>
<reference evidence="1" key="1">
    <citation type="journal article" date="2012" name="PLoS Genet.">
        <title>Comparative analysis of the genomes of two field isolates of the rice blast fungus Magnaporthe oryzae.</title>
        <authorList>
            <person name="Xue M."/>
            <person name="Yang J."/>
            <person name="Li Z."/>
            <person name="Hu S."/>
            <person name="Yao N."/>
            <person name="Dean R.A."/>
            <person name="Zhao W."/>
            <person name="Shen M."/>
            <person name="Zhang H."/>
            <person name="Li C."/>
            <person name="Liu L."/>
            <person name="Cao L."/>
            <person name="Xu X."/>
            <person name="Xing Y."/>
            <person name="Hsiang T."/>
            <person name="Zhang Z."/>
            <person name="Xu J.R."/>
            <person name="Peng Y.L."/>
        </authorList>
    </citation>
    <scope>NUCLEOTIDE SEQUENCE</scope>
    <source>
        <strain evidence="1">Y34</strain>
    </source>
</reference>
<accession>A0AA97PGL1</accession>
<proteinExistence type="predicted"/>
<name>A0AA97PGL1_PYRO3</name>
<dbReference type="EMBL" id="JH792841">
    <property type="protein sequence ID" value="ELQ33844.1"/>
    <property type="molecule type" value="Genomic_DNA"/>
</dbReference>
<protein>
    <submittedName>
        <fullName evidence="1">Uncharacterized protein</fullName>
    </submittedName>
</protein>
<evidence type="ECO:0000313" key="1">
    <source>
        <dbReference type="EMBL" id="ELQ33844.1"/>
    </source>
</evidence>